<evidence type="ECO:0000313" key="2">
    <source>
        <dbReference type="Proteomes" id="UP000814140"/>
    </source>
</evidence>
<dbReference type="EMBL" id="MU277189">
    <property type="protein sequence ID" value="KAI0067632.1"/>
    <property type="molecule type" value="Genomic_DNA"/>
</dbReference>
<proteinExistence type="predicted"/>
<organism evidence="1 2">
    <name type="scientific">Artomyces pyxidatus</name>
    <dbReference type="NCBI Taxonomy" id="48021"/>
    <lineage>
        <taxon>Eukaryota</taxon>
        <taxon>Fungi</taxon>
        <taxon>Dikarya</taxon>
        <taxon>Basidiomycota</taxon>
        <taxon>Agaricomycotina</taxon>
        <taxon>Agaricomycetes</taxon>
        <taxon>Russulales</taxon>
        <taxon>Auriscalpiaceae</taxon>
        <taxon>Artomyces</taxon>
    </lineage>
</organism>
<name>A0ACB8TGU2_9AGAM</name>
<reference evidence="1" key="1">
    <citation type="submission" date="2021-03" db="EMBL/GenBank/DDBJ databases">
        <authorList>
            <consortium name="DOE Joint Genome Institute"/>
            <person name="Ahrendt S."/>
            <person name="Looney B.P."/>
            <person name="Miyauchi S."/>
            <person name="Morin E."/>
            <person name="Drula E."/>
            <person name="Courty P.E."/>
            <person name="Chicoki N."/>
            <person name="Fauchery L."/>
            <person name="Kohler A."/>
            <person name="Kuo A."/>
            <person name="Labutti K."/>
            <person name="Pangilinan J."/>
            <person name="Lipzen A."/>
            <person name="Riley R."/>
            <person name="Andreopoulos W."/>
            <person name="He G."/>
            <person name="Johnson J."/>
            <person name="Barry K.W."/>
            <person name="Grigoriev I.V."/>
            <person name="Nagy L."/>
            <person name="Hibbett D."/>
            <person name="Henrissat B."/>
            <person name="Matheny P.B."/>
            <person name="Labbe J."/>
            <person name="Martin F."/>
        </authorList>
    </citation>
    <scope>NUCLEOTIDE SEQUENCE</scope>
    <source>
        <strain evidence="1">HHB10654</strain>
    </source>
</reference>
<evidence type="ECO:0000313" key="1">
    <source>
        <dbReference type="EMBL" id="KAI0067632.1"/>
    </source>
</evidence>
<sequence length="132" mass="14309">MCAACVPTMPAVRLRRAATLLQGSRADVRQEPTGTPPVSACVLRAFALTIRADPAGRVEKLSVRESSVSTSDYRARMHPRPVCPSRPDPHVFPNYHSTALLIRSALPFPPGRSRRVATPPSDPAEPCSRLLS</sequence>
<comment type="caution">
    <text evidence="1">The sequence shown here is derived from an EMBL/GenBank/DDBJ whole genome shotgun (WGS) entry which is preliminary data.</text>
</comment>
<reference evidence="1" key="2">
    <citation type="journal article" date="2022" name="New Phytol.">
        <title>Evolutionary transition to the ectomycorrhizal habit in the genomes of a hyperdiverse lineage of mushroom-forming fungi.</title>
        <authorList>
            <person name="Looney B."/>
            <person name="Miyauchi S."/>
            <person name="Morin E."/>
            <person name="Drula E."/>
            <person name="Courty P.E."/>
            <person name="Kohler A."/>
            <person name="Kuo A."/>
            <person name="LaButti K."/>
            <person name="Pangilinan J."/>
            <person name="Lipzen A."/>
            <person name="Riley R."/>
            <person name="Andreopoulos W."/>
            <person name="He G."/>
            <person name="Johnson J."/>
            <person name="Nolan M."/>
            <person name="Tritt A."/>
            <person name="Barry K.W."/>
            <person name="Grigoriev I.V."/>
            <person name="Nagy L.G."/>
            <person name="Hibbett D."/>
            <person name="Henrissat B."/>
            <person name="Matheny P.B."/>
            <person name="Labbe J."/>
            <person name="Martin F.M."/>
        </authorList>
    </citation>
    <scope>NUCLEOTIDE SEQUENCE</scope>
    <source>
        <strain evidence="1">HHB10654</strain>
    </source>
</reference>
<keyword evidence="2" id="KW-1185">Reference proteome</keyword>
<gene>
    <name evidence="1" type="ORF">BV25DRAFT_842190</name>
</gene>
<accession>A0ACB8TGU2</accession>
<protein>
    <submittedName>
        <fullName evidence="1">Uncharacterized protein</fullName>
    </submittedName>
</protein>
<dbReference type="Proteomes" id="UP000814140">
    <property type="component" value="Unassembled WGS sequence"/>
</dbReference>